<dbReference type="InterPro" id="IPR058546">
    <property type="entry name" value="RPS4B/Roq1-like_LRR"/>
</dbReference>
<evidence type="ECO:0000256" key="7">
    <source>
        <dbReference type="ARBA" id="ARBA00047304"/>
    </source>
</evidence>
<dbReference type="OrthoDB" id="1936883at2759"/>
<evidence type="ECO:0000256" key="3">
    <source>
        <dbReference type="ARBA" id="ARBA00022737"/>
    </source>
</evidence>
<dbReference type="EC" id="3.2.2.6" evidence="1"/>
<dbReference type="OMA" id="CHAPNKN"/>
<comment type="catalytic activity">
    <reaction evidence="7">
        <text>NAD(+) + H2O = ADP-D-ribose + nicotinamide + H(+)</text>
        <dbReference type="Rhea" id="RHEA:16301"/>
        <dbReference type="ChEBI" id="CHEBI:15377"/>
        <dbReference type="ChEBI" id="CHEBI:15378"/>
        <dbReference type="ChEBI" id="CHEBI:17154"/>
        <dbReference type="ChEBI" id="CHEBI:57540"/>
        <dbReference type="ChEBI" id="CHEBI:57967"/>
        <dbReference type="EC" id="3.2.2.6"/>
    </reaction>
    <physiologicalReaction direction="left-to-right" evidence="7">
        <dbReference type="Rhea" id="RHEA:16302"/>
    </physiologicalReaction>
</comment>
<dbReference type="InterPro" id="IPR058192">
    <property type="entry name" value="WHD_ROQ1-like"/>
</dbReference>
<dbReference type="RefSeq" id="XP_010263244.1">
    <property type="nucleotide sequence ID" value="XM_010264942.2"/>
</dbReference>
<evidence type="ECO:0000256" key="6">
    <source>
        <dbReference type="ARBA" id="ARBA00023027"/>
    </source>
</evidence>
<dbReference type="Pfam" id="PF23286">
    <property type="entry name" value="LRR_13"/>
    <property type="match status" value="1"/>
</dbReference>
<dbReference type="Proteomes" id="UP000189703">
    <property type="component" value="Unplaced"/>
</dbReference>
<evidence type="ECO:0000256" key="2">
    <source>
        <dbReference type="ARBA" id="ARBA00022614"/>
    </source>
</evidence>
<name>A0A1U8ALK0_NELNU</name>
<dbReference type="eggNOG" id="ENOG502QQJE">
    <property type="taxonomic scope" value="Eukaryota"/>
</dbReference>
<dbReference type="PRINTS" id="PR00364">
    <property type="entry name" value="DISEASERSIST"/>
</dbReference>
<dbReference type="SMART" id="SM00369">
    <property type="entry name" value="LRR_TYP"/>
    <property type="match status" value="4"/>
</dbReference>
<dbReference type="InterPro" id="IPR045344">
    <property type="entry name" value="C-JID"/>
</dbReference>
<dbReference type="GeneID" id="104601565"/>
<evidence type="ECO:0000256" key="5">
    <source>
        <dbReference type="ARBA" id="ARBA00022821"/>
    </source>
</evidence>
<dbReference type="InterPro" id="IPR035897">
    <property type="entry name" value="Toll_tir_struct_dom_sf"/>
</dbReference>
<evidence type="ECO:0000313" key="9">
    <source>
        <dbReference type="RefSeq" id="XP_010263244.1"/>
    </source>
</evidence>
<dbReference type="GO" id="GO:0061809">
    <property type="term" value="F:NAD+ nucleosidase activity, cyclic ADP-ribose generating"/>
    <property type="evidence" value="ECO:0007669"/>
    <property type="project" value="UniProtKB-EC"/>
</dbReference>
<organism evidence="8 9">
    <name type="scientific">Nelumbo nucifera</name>
    <name type="common">Sacred lotus</name>
    <dbReference type="NCBI Taxonomy" id="4432"/>
    <lineage>
        <taxon>Eukaryota</taxon>
        <taxon>Viridiplantae</taxon>
        <taxon>Streptophyta</taxon>
        <taxon>Embryophyta</taxon>
        <taxon>Tracheophyta</taxon>
        <taxon>Spermatophyta</taxon>
        <taxon>Magnoliopsida</taxon>
        <taxon>Proteales</taxon>
        <taxon>Nelumbonaceae</taxon>
        <taxon>Nelumbo</taxon>
    </lineage>
</organism>
<dbReference type="InterPro" id="IPR003591">
    <property type="entry name" value="Leu-rich_rpt_typical-subtyp"/>
</dbReference>
<dbReference type="AlphaFoldDB" id="A0A1U8ALK0"/>
<dbReference type="InterPro" id="IPR032675">
    <property type="entry name" value="LRR_dom_sf"/>
</dbReference>
<dbReference type="InterPro" id="IPR044974">
    <property type="entry name" value="Disease_R_plants"/>
</dbReference>
<dbReference type="SMART" id="SM00255">
    <property type="entry name" value="TIR"/>
    <property type="match status" value="1"/>
</dbReference>
<dbReference type="GO" id="GO:0006952">
    <property type="term" value="P:defense response"/>
    <property type="evidence" value="ECO:0007669"/>
    <property type="project" value="InterPro"/>
</dbReference>
<evidence type="ECO:0000256" key="4">
    <source>
        <dbReference type="ARBA" id="ARBA00022801"/>
    </source>
</evidence>
<dbReference type="InterPro" id="IPR042197">
    <property type="entry name" value="Apaf_helical"/>
</dbReference>
<dbReference type="Pfam" id="PF20160">
    <property type="entry name" value="C-JID"/>
    <property type="match status" value="1"/>
</dbReference>
<dbReference type="GO" id="GO:0007165">
    <property type="term" value="P:signal transduction"/>
    <property type="evidence" value="ECO:0007669"/>
    <property type="project" value="InterPro"/>
</dbReference>
<dbReference type="GO" id="GO:0043531">
    <property type="term" value="F:ADP binding"/>
    <property type="evidence" value="ECO:0007669"/>
    <property type="project" value="InterPro"/>
</dbReference>
<keyword evidence="4" id="KW-0378">Hydrolase</keyword>
<dbReference type="InterPro" id="IPR027417">
    <property type="entry name" value="P-loop_NTPase"/>
</dbReference>
<dbReference type="SUPFAM" id="SSF52058">
    <property type="entry name" value="L domain-like"/>
    <property type="match status" value="2"/>
</dbReference>
<dbReference type="Gene3D" id="3.80.10.10">
    <property type="entry name" value="Ribonuclease Inhibitor"/>
    <property type="match status" value="3"/>
</dbReference>
<evidence type="ECO:0000256" key="1">
    <source>
        <dbReference type="ARBA" id="ARBA00011982"/>
    </source>
</evidence>
<keyword evidence="8" id="KW-1185">Reference proteome</keyword>
<gene>
    <name evidence="9" type="primary">LOC104601565</name>
</gene>
<dbReference type="PANTHER" id="PTHR11017">
    <property type="entry name" value="LEUCINE-RICH REPEAT-CONTAINING PROTEIN"/>
    <property type="match status" value="1"/>
</dbReference>
<dbReference type="FunFam" id="3.40.50.10140:FF:000007">
    <property type="entry name" value="Disease resistance protein (TIR-NBS-LRR class)"/>
    <property type="match status" value="1"/>
</dbReference>
<keyword evidence="2" id="KW-0433">Leucine-rich repeat</keyword>
<dbReference type="Gene3D" id="3.40.50.300">
    <property type="entry name" value="P-loop containing nucleotide triphosphate hydrolases"/>
    <property type="match status" value="1"/>
</dbReference>
<dbReference type="Pfam" id="PF00931">
    <property type="entry name" value="NB-ARC"/>
    <property type="match status" value="1"/>
</dbReference>
<dbReference type="PANTHER" id="PTHR11017:SF544">
    <property type="entry name" value="ADP-RIBOSYL CYCLASE_CYCLIC ADP-RIBOSE HYDROLASE"/>
    <property type="match status" value="1"/>
</dbReference>
<dbReference type="FunCoup" id="A0A1U8ALK0">
    <property type="interactions" value="253"/>
</dbReference>
<protein>
    <recommendedName>
        <fullName evidence="1">ADP-ribosyl cyclase/cyclic ADP-ribose hydrolase</fullName>
        <ecNumber evidence="1">3.2.2.6</ecNumber>
    </recommendedName>
</protein>
<dbReference type="InterPro" id="IPR000157">
    <property type="entry name" value="TIR_dom"/>
</dbReference>
<proteinExistence type="predicted"/>
<sequence>MASKASPSSASNLQWNHDVFLSFKGEDTYTNFTSHLYTALVQIGIHTFRCNIELGRTEEVAPAILEAIEKSRIAIIVFSKNYATSRWCLDELVKILECRRKVGQWVLPIFYDVDPSNVRKQTGSFSQAFMTHEEHFRALGMIEKVQRWREALTEAANLSGWDLRKVATGHASKFIQGIVSEVSTKLKQTHLKVAIYPVGIESRVESVISLLHMDSNDFRIIGIYGIGGIGKTTLAKAVYNLIFRRFEGSSFLAYVREVSEEPSGLLQLQEKLLADILVKENLKISSIDIGVNMIKRRLKSKRVLVVLDDVDHLKQLEALAGECDWFGLGSRIIVTTRDKDLLCDLQVSEIYTVKELDNDESIQLFSWHAFGKDHPKEDYVELSNGIVDHVRGLPLALEVLGSFLSGRSVSEWRSALEKLKIIPPNQIQRKLRISYDALGGDAEKDIFLDIACFFIREDKDYIIKILDGCGFCSENGINTLVRRSLITIDEYNKIRMHDLLRDMGREIVREECPKDPGRRSRLWSHGDVFHILMKKMGTGAIEGLILNLPREGELCLNGEVFEKMHNLRLLQLNYVNLPRGYEHFSRELRWLCWHGFTLKFIPTNFYLENVVVLDMQHSRIKQVWKEIKLLGNLKILNLSHSLRLLKTPDFTGVPNLERLILEGCTSLVEVHNSIGCLENLVFMNLKDCRNLINLPSSICKLKSLENLILSGCSKLHNLPSKPWYSFFLTLEFPRKNHRSILIPPTSFSGLCSLKRLDLSNCNLLDGTLPSDLGNLSSLQELHLGNNNFCSLPATINGLSQLQLLQLENCTRLESLPELPSSLKVLNAKGCTSMERLSNIKSLLSLEVLDLCESNFFNLPASISHLSQLQILRLQNCTRLQSIPELPSNLKSLNADGCTSLERISNLGNLELLEELSLRNNNFCSLPVGIGQLSQLQYLWLQDCTRLKSLEELPSSLIELFSDGCTSLEMLPNMSNCYNLSSLLLGDCDKLIEIQGLERLGNLRRIHLDRCNNLTNTFWMTLIQGLHERGRFDIFLPGNEVPQWFSHQSMGSTTSFKIPASLDCKIQGLIVCAVYAAYEESDDGLRLAFLPYANIVDKTSGFEWSLVPQFNEIPVTTEDHLWLSHRTHTETGLWLEAGDEVDVSIEAVQVFHVKKSGVHLVYDADEYCSDPVVIHRD</sequence>
<accession>A0A1U8ALK0</accession>
<dbReference type="KEGG" id="nnu:104601565"/>
<keyword evidence="6" id="KW-0520">NAD</keyword>
<keyword evidence="3" id="KW-0677">Repeat</keyword>
<dbReference type="SUPFAM" id="SSF52540">
    <property type="entry name" value="P-loop containing nucleoside triphosphate hydrolases"/>
    <property type="match status" value="1"/>
</dbReference>
<keyword evidence="5" id="KW-0611">Plant defense</keyword>
<dbReference type="Gene3D" id="3.40.50.10140">
    <property type="entry name" value="Toll/interleukin-1 receptor homology (TIR) domain"/>
    <property type="match status" value="1"/>
</dbReference>
<dbReference type="Pfam" id="PF23282">
    <property type="entry name" value="WHD_ROQ1"/>
    <property type="match status" value="1"/>
</dbReference>
<dbReference type="Gene3D" id="1.10.8.430">
    <property type="entry name" value="Helical domain of apoptotic protease-activating factors"/>
    <property type="match status" value="1"/>
</dbReference>
<dbReference type="InterPro" id="IPR002182">
    <property type="entry name" value="NB-ARC"/>
</dbReference>
<evidence type="ECO:0000313" key="8">
    <source>
        <dbReference type="Proteomes" id="UP000189703"/>
    </source>
</evidence>
<reference evidence="9" key="1">
    <citation type="submission" date="2025-08" db="UniProtKB">
        <authorList>
            <consortium name="RefSeq"/>
        </authorList>
    </citation>
    <scope>IDENTIFICATION</scope>
</reference>
<dbReference type="SUPFAM" id="SSF52200">
    <property type="entry name" value="Toll/Interleukin receptor TIR domain"/>
    <property type="match status" value="1"/>
</dbReference>
<dbReference type="PROSITE" id="PS50104">
    <property type="entry name" value="TIR"/>
    <property type="match status" value="1"/>
</dbReference>
<dbReference type="Pfam" id="PF01582">
    <property type="entry name" value="TIR"/>
    <property type="match status" value="1"/>
</dbReference>